<dbReference type="InterPro" id="IPR036890">
    <property type="entry name" value="HATPase_C_sf"/>
</dbReference>
<dbReference type="InterPro" id="IPR035965">
    <property type="entry name" value="PAS-like_dom_sf"/>
</dbReference>
<evidence type="ECO:0000256" key="2">
    <source>
        <dbReference type="ARBA" id="ARBA00012438"/>
    </source>
</evidence>
<dbReference type="InterPro" id="IPR003661">
    <property type="entry name" value="HisK_dim/P_dom"/>
</dbReference>
<evidence type="ECO:0000256" key="4">
    <source>
        <dbReference type="PROSITE-ProRule" id="PRU00169"/>
    </source>
</evidence>
<feature type="domain" description="Response regulatory" evidence="6">
    <location>
        <begin position="531"/>
        <end position="640"/>
    </location>
</feature>
<dbReference type="InterPro" id="IPR000014">
    <property type="entry name" value="PAS"/>
</dbReference>
<dbReference type="RefSeq" id="WP_250196108.1">
    <property type="nucleotide sequence ID" value="NZ_CP097635.1"/>
</dbReference>
<dbReference type="SMART" id="SM00388">
    <property type="entry name" value="HisKA"/>
    <property type="match status" value="1"/>
</dbReference>
<dbReference type="InterPro" id="IPR001789">
    <property type="entry name" value="Sig_transdc_resp-reg_receiver"/>
</dbReference>
<dbReference type="PROSITE" id="PS50110">
    <property type="entry name" value="RESPONSE_REGULATORY"/>
    <property type="match status" value="1"/>
</dbReference>
<dbReference type="NCBIfam" id="TIGR00229">
    <property type="entry name" value="sensory_box"/>
    <property type="match status" value="1"/>
</dbReference>
<evidence type="ECO:0000256" key="1">
    <source>
        <dbReference type="ARBA" id="ARBA00000085"/>
    </source>
</evidence>
<evidence type="ECO:0000259" key="7">
    <source>
        <dbReference type="PROSITE" id="PS50113"/>
    </source>
</evidence>
<keyword evidence="9" id="KW-1185">Reference proteome</keyword>
<dbReference type="SMART" id="SM00448">
    <property type="entry name" value="REC"/>
    <property type="match status" value="1"/>
</dbReference>
<dbReference type="Gene3D" id="1.10.287.130">
    <property type="match status" value="1"/>
</dbReference>
<dbReference type="Gene3D" id="2.10.70.100">
    <property type="match status" value="1"/>
</dbReference>
<dbReference type="InterPro" id="IPR036097">
    <property type="entry name" value="HisK_dim/P_sf"/>
</dbReference>
<dbReference type="PANTHER" id="PTHR43065">
    <property type="entry name" value="SENSOR HISTIDINE KINASE"/>
    <property type="match status" value="1"/>
</dbReference>
<dbReference type="InterPro" id="IPR000700">
    <property type="entry name" value="PAS-assoc_C"/>
</dbReference>
<feature type="domain" description="Histidine kinase" evidence="5">
    <location>
        <begin position="292"/>
        <end position="508"/>
    </location>
</feature>
<dbReference type="InterPro" id="IPR001610">
    <property type="entry name" value="PAC"/>
</dbReference>
<dbReference type="SMART" id="SM00387">
    <property type="entry name" value="HATPase_c"/>
    <property type="match status" value="1"/>
</dbReference>
<protein>
    <recommendedName>
        <fullName evidence="2">histidine kinase</fullName>
        <ecNumber evidence="2">2.7.13.3</ecNumber>
    </recommendedName>
</protein>
<name>A0ABY4S3L6_AQUTE</name>
<dbReference type="Gene3D" id="3.30.450.20">
    <property type="entry name" value="PAS domain"/>
    <property type="match status" value="3"/>
</dbReference>
<sequence length="935" mass="101800">MLAYWDRQLRCCYANAAYERWFGVEGAAVEGTTLASLLGPELFALNEPHARAALSGEPQTFERVVPHKDGSHRYGLAHYIPDWQGDEVAGFAVEVTDVTELHRVRLALAAEHERCQAAYQRLQRSEAALLQAQRLCKIGSWEWEIDADIVTWSEQLYGLFGLDPRRLPPSYAEHASLYTAESWARLDQAVRALLAGGAAFRLDLQFRRADGTTGWLEGRGAAEIDGAGRVVRLHGTARDISQERMASLSVKRGKKLVALQRLLQQERTHAKKIDQALAQAKKLEVLGLLAGGIAHDFNNVLAAVSGSLHLLKRKIDDPGALELVARGLGAVERATRLVRQLMGFARTQTIDAQLTDMATLLNGCKQLLQLTVGPTIRVLLDTSQTGRVLVDPYQLEVALLNLAINARDAMPGGGTLRLGVHREDAAVAALPTHAGWLTLELSDTGAGMDAQTLARAREPFFTTKAAGQGTGLGLAMVSAFAERSGGHLSLDSTLGIGTTVRLKLPLAAADAQFSPAHEQEVLDRALHGNAQILVVEDDDLVRPTVVQYLSDLGYEVVAVDDAAQALALARTDRAIDLVITDVAMPTVNGVQLAQAVRLLRPQVEVLLMTGHADPGQLAGEAVLQKPFSQATLAQSVLTVLGRRLSRAPSLAHRIRHPSLVAFYDTWSSRRAPRSLATLAAMEIEKQQDMPSIFVVEVIGLVPFELRRLHVGAELDHQANRALDFGFAVAEGDLLFGGLEAAYRRCARRKEPVYEYMRFQTEAGVAVVFERLLLPCCDDTGKPSYMVGMVKMANAGGLPRQPGATVKSEPRFDDPDLAQQVEQLHAHEINRLPFGVIRLDSLGNVEFFSAREAEQSGWDGRPNIGLDFFTRVAPCMNTPAFKGVLDAAIANGSVDAEFLHTGDFADPDRSIRIRALSSADGGVWLFLQRELEEADG</sequence>
<evidence type="ECO:0000256" key="3">
    <source>
        <dbReference type="ARBA" id="ARBA00022553"/>
    </source>
</evidence>
<dbReference type="InterPro" id="IPR004358">
    <property type="entry name" value="Sig_transdc_His_kin-like_C"/>
</dbReference>
<dbReference type="SMART" id="SM00086">
    <property type="entry name" value="PAC"/>
    <property type="match status" value="2"/>
</dbReference>
<dbReference type="PRINTS" id="PR00344">
    <property type="entry name" value="BCTRLSENSOR"/>
</dbReference>
<dbReference type="EMBL" id="CP097635">
    <property type="protein sequence ID" value="URI07882.1"/>
    <property type="molecule type" value="Genomic_DNA"/>
</dbReference>
<dbReference type="CDD" id="cd00082">
    <property type="entry name" value="HisKA"/>
    <property type="match status" value="1"/>
</dbReference>
<evidence type="ECO:0000259" key="5">
    <source>
        <dbReference type="PROSITE" id="PS50109"/>
    </source>
</evidence>
<evidence type="ECO:0000313" key="9">
    <source>
        <dbReference type="Proteomes" id="UP001056201"/>
    </source>
</evidence>
<dbReference type="SUPFAM" id="SSF52172">
    <property type="entry name" value="CheY-like"/>
    <property type="match status" value="1"/>
</dbReference>
<reference evidence="8" key="1">
    <citation type="submission" date="2022-05" db="EMBL/GenBank/DDBJ databases">
        <title>An RpoN-dependent PEP-CTERM gene is involved in floc formation of an Aquincola tertiaricarbonis strain.</title>
        <authorList>
            <person name="Qiu D."/>
            <person name="Xia M."/>
        </authorList>
    </citation>
    <scope>NUCLEOTIDE SEQUENCE</scope>
    <source>
        <strain evidence="8">RN12</strain>
    </source>
</reference>
<accession>A0ABY4S3L6</accession>
<dbReference type="SUPFAM" id="SSF55785">
    <property type="entry name" value="PYP-like sensor domain (PAS domain)"/>
    <property type="match status" value="3"/>
</dbReference>
<dbReference type="InterPro" id="IPR011006">
    <property type="entry name" value="CheY-like_superfamily"/>
</dbReference>
<dbReference type="PROSITE" id="PS50113">
    <property type="entry name" value="PAC"/>
    <property type="match status" value="1"/>
</dbReference>
<dbReference type="Pfam" id="PF00072">
    <property type="entry name" value="Response_reg"/>
    <property type="match status" value="1"/>
</dbReference>
<dbReference type="InterPro" id="IPR005467">
    <property type="entry name" value="His_kinase_dom"/>
</dbReference>
<dbReference type="Gene3D" id="3.30.565.10">
    <property type="entry name" value="Histidine kinase-like ATPase, C-terminal domain"/>
    <property type="match status" value="1"/>
</dbReference>
<dbReference type="EC" id="2.7.13.3" evidence="2"/>
<dbReference type="Proteomes" id="UP001056201">
    <property type="component" value="Chromosome 1"/>
</dbReference>
<dbReference type="Pfam" id="PF08447">
    <property type="entry name" value="PAS_3"/>
    <property type="match status" value="1"/>
</dbReference>
<feature type="domain" description="PAC" evidence="7">
    <location>
        <begin position="200"/>
        <end position="252"/>
    </location>
</feature>
<comment type="catalytic activity">
    <reaction evidence="1">
        <text>ATP + protein L-histidine = ADP + protein N-phospho-L-histidine.</text>
        <dbReference type="EC" id="2.7.13.3"/>
    </reaction>
</comment>
<dbReference type="InterPro" id="IPR013656">
    <property type="entry name" value="PAS_4"/>
</dbReference>
<dbReference type="InterPro" id="IPR013655">
    <property type="entry name" value="PAS_fold_3"/>
</dbReference>
<dbReference type="Pfam" id="PF08448">
    <property type="entry name" value="PAS_4"/>
    <property type="match status" value="1"/>
</dbReference>
<evidence type="ECO:0000313" key="8">
    <source>
        <dbReference type="EMBL" id="URI07882.1"/>
    </source>
</evidence>
<dbReference type="CDD" id="cd00130">
    <property type="entry name" value="PAS"/>
    <property type="match status" value="2"/>
</dbReference>
<gene>
    <name evidence="8" type="ORF">MW290_04655</name>
</gene>
<feature type="modified residue" description="4-aspartylphosphate" evidence="4">
    <location>
        <position position="581"/>
    </location>
</feature>
<dbReference type="PANTHER" id="PTHR43065:SF42">
    <property type="entry name" value="TWO-COMPONENT SENSOR PPRA"/>
    <property type="match status" value="1"/>
</dbReference>
<dbReference type="Gene3D" id="3.40.50.2300">
    <property type="match status" value="1"/>
</dbReference>
<dbReference type="SUPFAM" id="SSF55874">
    <property type="entry name" value="ATPase domain of HSP90 chaperone/DNA topoisomerase II/histidine kinase"/>
    <property type="match status" value="1"/>
</dbReference>
<organism evidence="8 9">
    <name type="scientific">Aquincola tertiaricarbonis</name>
    <dbReference type="NCBI Taxonomy" id="391953"/>
    <lineage>
        <taxon>Bacteria</taxon>
        <taxon>Pseudomonadati</taxon>
        <taxon>Pseudomonadota</taxon>
        <taxon>Betaproteobacteria</taxon>
        <taxon>Burkholderiales</taxon>
        <taxon>Sphaerotilaceae</taxon>
        <taxon>Aquincola</taxon>
    </lineage>
</organism>
<dbReference type="PROSITE" id="PS50109">
    <property type="entry name" value="HIS_KIN"/>
    <property type="match status" value="1"/>
</dbReference>
<keyword evidence="3 4" id="KW-0597">Phosphoprotein</keyword>
<proteinExistence type="predicted"/>
<dbReference type="InterPro" id="IPR003594">
    <property type="entry name" value="HATPase_dom"/>
</dbReference>
<dbReference type="Pfam" id="PF02518">
    <property type="entry name" value="HATPase_c"/>
    <property type="match status" value="1"/>
</dbReference>
<evidence type="ECO:0000259" key="6">
    <source>
        <dbReference type="PROSITE" id="PS50110"/>
    </source>
</evidence>
<dbReference type="SUPFAM" id="SSF47384">
    <property type="entry name" value="Homodimeric domain of signal transducing histidine kinase"/>
    <property type="match status" value="1"/>
</dbReference>